<dbReference type="EMBL" id="MH051918">
    <property type="protein sequence ID" value="AWD92284.1"/>
    <property type="molecule type" value="Genomic_DNA"/>
</dbReference>
<evidence type="ECO:0000313" key="1">
    <source>
        <dbReference type="EMBL" id="AWD92284.1"/>
    </source>
</evidence>
<dbReference type="Proteomes" id="UP000247217">
    <property type="component" value="Segment"/>
</dbReference>
<evidence type="ECO:0000313" key="2">
    <source>
        <dbReference type="Proteomes" id="UP000247217"/>
    </source>
</evidence>
<accession>A0A2S1GSB4</accession>
<sequence>MNKVTDAIDFATDNGVVVGEVNTKGMMEQKYFIVCRGGKSLTVNHVAGKKWQIAGRDVQPLTKAQCIIEAVFILLDGEPVQ</sequence>
<dbReference type="RefSeq" id="YP_009800920.1">
    <property type="nucleotide sequence ID" value="NC_047960.1"/>
</dbReference>
<keyword evidence="2" id="KW-1185">Reference proteome</keyword>
<name>A0A2S1GSB4_9CAUD</name>
<reference evidence="1" key="1">
    <citation type="submission" date="2018-03" db="EMBL/GenBank/DDBJ databases">
        <title>Complete genome sequence analysis of Enterobacteria phage IME347.</title>
        <authorList>
            <person name="Li P."/>
            <person name="Wang J."/>
            <person name="Tong Y."/>
        </authorList>
    </citation>
    <scope>NUCLEOTIDE SEQUENCE [LARGE SCALE GENOMIC DNA]</scope>
</reference>
<organism evidence="1">
    <name type="scientific">Escherichia phage vB_EcoS_IME347</name>
    <dbReference type="NCBI Taxonomy" id="2496546"/>
    <lineage>
        <taxon>Viruses</taxon>
        <taxon>Duplodnaviria</taxon>
        <taxon>Heunggongvirae</taxon>
        <taxon>Uroviricota</taxon>
        <taxon>Caudoviricetes</taxon>
        <taxon>Drexlerviridae</taxon>
        <taxon>Tunavirinae</taxon>
        <taxon>Badaguanvirus</taxon>
        <taxon>Badaguanvirus IME347</taxon>
    </lineage>
</organism>
<dbReference type="KEGG" id="vg:54991425"/>
<proteinExistence type="predicted"/>
<protein>
    <submittedName>
        <fullName evidence="1">Uncharacterized protein</fullName>
    </submittedName>
</protein>
<dbReference type="GeneID" id="54991425"/>